<dbReference type="HOGENOM" id="CLU_2468532_0_0_1"/>
<protein>
    <submittedName>
        <fullName evidence="2">Uncharacterized protein</fullName>
    </submittedName>
</protein>
<dbReference type="Proteomes" id="UP000008142">
    <property type="component" value="Unassembled WGS sequence"/>
</dbReference>
<sequence>MHKAFPSLIWRLADLGLFLFYFPSFIRFGSLQGTVRQVHKKVQEIRYGKSPEDMGGTYIDKPEGSFKRFFELFREELKNQTGRGPPKS</sequence>
<dbReference type="AlphaFoldDB" id="F0U7I4"/>
<keyword evidence="1" id="KW-0812">Transmembrane</keyword>
<dbReference type="Pfam" id="PF10906">
    <property type="entry name" value="Mrx7"/>
    <property type="match status" value="1"/>
</dbReference>
<proteinExistence type="predicted"/>
<dbReference type="EMBL" id="DS990636">
    <property type="protein sequence ID" value="EGC40761.1"/>
    <property type="molecule type" value="Genomic_DNA"/>
</dbReference>
<accession>F0U7I4</accession>
<name>F0U7I4_AJEC8</name>
<dbReference type="InterPro" id="IPR020301">
    <property type="entry name" value="Mrx7"/>
</dbReference>
<dbReference type="OMA" id="EIKEQFW"/>
<reference evidence="3" key="1">
    <citation type="submission" date="2008-07" db="EMBL/GenBank/DDBJ databases">
        <title>Annotation of Ajellomyces capsulatus strain H88.</title>
        <authorList>
            <person name="Champion M."/>
            <person name="Cuomo C."/>
            <person name="Ma L.-J."/>
            <person name="Henn M.R."/>
            <person name="Sil A."/>
            <person name="Goldman B."/>
            <person name="Young S.K."/>
            <person name="Kodira C.D."/>
            <person name="Zeng Q."/>
            <person name="Koehrsen M."/>
            <person name="Alvarado L."/>
            <person name="Berlin A."/>
            <person name="Borenstein D."/>
            <person name="Chen Z."/>
            <person name="Engels R."/>
            <person name="Freedman E."/>
            <person name="Gellesch M."/>
            <person name="Goldberg J."/>
            <person name="Griggs A."/>
            <person name="Gujja S."/>
            <person name="Heiman D."/>
            <person name="Hepburn T."/>
            <person name="Howarth C."/>
            <person name="Jen D."/>
            <person name="Larson L."/>
            <person name="Lewis B."/>
            <person name="Mehta T."/>
            <person name="Park D."/>
            <person name="Pearson M."/>
            <person name="Roberts A."/>
            <person name="Saif S."/>
            <person name="Shea T."/>
            <person name="Shenoy N."/>
            <person name="Sisk P."/>
            <person name="Stolte C."/>
            <person name="Sykes S."/>
            <person name="Walk T."/>
            <person name="White J."/>
            <person name="Yandava C."/>
            <person name="Klein B."/>
            <person name="McEwen J.G."/>
            <person name="Puccia R."/>
            <person name="Goldman G.H."/>
            <person name="Felipe M.S."/>
            <person name="Nino-Vega G."/>
            <person name="San-Blas G."/>
            <person name="Taylor J."/>
            <person name="Mendoza L."/>
            <person name="Galagan J."/>
            <person name="Nusbaum C."/>
            <person name="Birren B."/>
        </authorList>
    </citation>
    <scope>NUCLEOTIDE SEQUENCE [LARGE SCALE GENOMIC DNA]</scope>
    <source>
        <strain evidence="3">H88</strain>
    </source>
</reference>
<keyword evidence="1" id="KW-0472">Membrane</keyword>
<evidence type="ECO:0000313" key="3">
    <source>
        <dbReference type="Proteomes" id="UP000008142"/>
    </source>
</evidence>
<dbReference type="OrthoDB" id="4138121at2759"/>
<evidence type="ECO:0000256" key="1">
    <source>
        <dbReference type="SAM" id="Phobius"/>
    </source>
</evidence>
<evidence type="ECO:0000313" key="2">
    <source>
        <dbReference type="EMBL" id="EGC40761.1"/>
    </source>
</evidence>
<keyword evidence="1" id="KW-1133">Transmembrane helix</keyword>
<gene>
    <name evidence="2" type="ORF">HCEG_00123</name>
</gene>
<feature type="transmembrane region" description="Helical" evidence="1">
    <location>
        <begin position="12"/>
        <end position="31"/>
    </location>
</feature>
<organism evidence="3">
    <name type="scientific">Ajellomyces capsulatus (strain H88)</name>
    <name type="common">Darling's disease fungus</name>
    <name type="synonym">Histoplasma capsulatum</name>
    <dbReference type="NCBI Taxonomy" id="544711"/>
    <lineage>
        <taxon>Eukaryota</taxon>
        <taxon>Fungi</taxon>
        <taxon>Dikarya</taxon>
        <taxon>Ascomycota</taxon>
        <taxon>Pezizomycotina</taxon>
        <taxon>Eurotiomycetes</taxon>
        <taxon>Eurotiomycetidae</taxon>
        <taxon>Onygenales</taxon>
        <taxon>Ajellomycetaceae</taxon>
        <taxon>Histoplasma</taxon>
    </lineage>
</organism>